<name>A0ABW3N2D2_9MICO</name>
<feature type="compositionally biased region" description="Low complexity" evidence="1">
    <location>
        <begin position="183"/>
        <end position="200"/>
    </location>
</feature>
<protein>
    <submittedName>
        <fullName evidence="3">Alpha/beta hydrolase</fullName>
    </submittedName>
</protein>
<proteinExistence type="predicted"/>
<dbReference type="Pfam" id="PF06259">
    <property type="entry name" value="Abhydrolase_8"/>
    <property type="match status" value="1"/>
</dbReference>
<dbReference type="EMBL" id="JBHTKH010000009">
    <property type="protein sequence ID" value="MFD1055555.1"/>
    <property type="molecule type" value="Genomic_DNA"/>
</dbReference>
<reference evidence="4" key="1">
    <citation type="journal article" date="2019" name="Int. J. Syst. Evol. Microbiol.">
        <title>The Global Catalogue of Microorganisms (GCM) 10K type strain sequencing project: providing services to taxonomists for standard genome sequencing and annotation.</title>
        <authorList>
            <consortium name="The Broad Institute Genomics Platform"/>
            <consortium name="The Broad Institute Genome Sequencing Center for Infectious Disease"/>
            <person name="Wu L."/>
            <person name="Ma J."/>
        </authorList>
    </citation>
    <scope>NUCLEOTIDE SEQUENCE [LARGE SCALE GENOMIC DNA]</scope>
    <source>
        <strain evidence="4">CCUG 57508</strain>
    </source>
</reference>
<accession>A0ABW3N2D2</accession>
<evidence type="ECO:0000313" key="4">
    <source>
        <dbReference type="Proteomes" id="UP001597046"/>
    </source>
</evidence>
<evidence type="ECO:0000259" key="2">
    <source>
        <dbReference type="Pfam" id="PF06259"/>
    </source>
</evidence>
<dbReference type="GO" id="GO:0016787">
    <property type="term" value="F:hydrolase activity"/>
    <property type="evidence" value="ECO:0007669"/>
    <property type="project" value="UniProtKB-KW"/>
</dbReference>
<keyword evidence="3" id="KW-0378">Hydrolase</keyword>
<feature type="region of interest" description="Disordered" evidence="1">
    <location>
        <begin position="584"/>
        <end position="603"/>
    </location>
</feature>
<evidence type="ECO:0000256" key="1">
    <source>
        <dbReference type="SAM" id="MobiDB-lite"/>
    </source>
</evidence>
<sequence length="603" mass="63957">MTAAAMGGGIAVRDIRAGRPQLLLEVSRRLEARRRRLLVLAELVLWRRAAAPRWSGAGSSAAADRYGTVVAGLGQLAGSIAVAGHALGHAAQRLQSALDLVGRADRRAADEGAWVDDDGRLFLPVRASLGDGVGEAHRARLDDLLRAEVDACLQQARRAATQTDEELHRVLLVAARGVSTAEPGGSTRSPTTASTAAASHGSPAWAEVGVGDWPVPPPTAAGVFASAAWWRSLTDEERRALTRERPEWVGPRDGVPAAARHEANLLLLDRAERTATARASEAQRRGSPWNAEERTRAQEEVDGIRAVRDVLSRRDGGPRRLLLLDTQEADLRAVVAVGDVDRAEHVVTFVGGLSTMVGADLRRYDTTFARMRSEALAMAPGQDVAVVTWMGYDAPQMHEITSSIDRNVLNPKLARDSAGALAGFVTGLEAARDRPAHQTVWAHSYGGTLAGFASLHTSAIDDVAVFGAPGLPFTDIAQTALKPGGLNVLGAIGDDVFSYGWMVHGTPPQEVGGAVRLSTFAPKQPGVGCNHWLRPRSAFVDVGRTSAGHSDYLRAGTDSAHNLVAVAAGRPDLRILQGADERACTTTGPSLGSDPLRWPRPLP</sequence>
<comment type="caution">
    <text evidence="3">The sequence shown here is derived from an EMBL/GenBank/DDBJ whole genome shotgun (WGS) entry which is preliminary data.</text>
</comment>
<keyword evidence="4" id="KW-1185">Reference proteome</keyword>
<dbReference type="Proteomes" id="UP001597046">
    <property type="component" value="Unassembled WGS sequence"/>
</dbReference>
<dbReference type="RefSeq" id="WP_386053588.1">
    <property type="nucleotide sequence ID" value="NZ_JBHTKH010000009.1"/>
</dbReference>
<feature type="domain" description="DUF1023" evidence="2">
    <location>
        <begin position="331"/>
        <end position="485"/>
    </location>
</feature>
<feature type="region of interest" description="Disordered" evidence="1">
    <location>
        <begin position="276"/>
        <end position="297"/>
    </location>
</feature>
<feature type="region of interest" description="Disordered" evidence="1">
    <location>
        <begin position="179"/>
        <end position="200"/>
    </location>
</feature>
<dbReference type="InterPro" id="IPR010427">
    <property type="entry name" value="DUF1023"/>
</dbReference>
<evidence type="ECO:0000313" key="3">
    <source>
        <dbReference type="EMBL" id="MFD1055555.1"/>
    </source>
</evidence>
<gene>
    <name evidence="3" type="ORF">ACFQ2V_14665</name>
</gene>
<organism evidence="3 4">
    <name type="scientific">Terrabacter terrigena</name>
    <dbReference type="NCBI Taxonomy" id="574718"/>
    <lineage>
        <taxon>Bacteria</taxon>
        <taxon>Bacillati</taxon>
        <taxon>Actinomycetota</taxon>
        <taxon>Actinomycetes</taxon>
        <taxon>Micrococcales</taxon>
        <taxon>Intrasporangiaceae</taxon>
        <taxon>Terrabacter</taxon>
    </lineage>
</organism>